<protein>
    <submittedName>
        <fullName evidence="3">NAD(P)-dependent dehydrogenase, short-chain alcohol dehydrogenase family</fullName>
    </submittedName>
</protein>
<dbReference type="AlphaFoldDB" id="A0A1H7VT07"/>
<evidence type="ECO:0000313" key="4">
    <source>
        <dbReference type="Proteomes" id="UP000198984"/>
    </source>
</evidence>
<evidence type="ECO:0000256" key="2">
    <source>
        <dbReference type="ARBA" id="ARBA00023002"/>
    </source>
</evidence>
<proteinExistence type="inferred from homology"/>
<dbReference type="OrthoDB" id="9788235at2"/>
<organism evidence="3 4">
    <name type="scientific">Chitinophaga rupis</name>
    <dbReference type="NCBI Taxonomy" id="573321"/>
    <lineage>
        <taxon>Bacteria</taxon>
        <taxon>Pseudomonadati</taxon>
        <taxon>Bacteroidota</taxon>
        <taxon>Chitinophagia</taxon>
        <taxon>Chitinophagales</taxon>
        <taxon>Chitinophagaceae</taxon>
        <taxon>Chitinophaga</taxon>
    </lineage>
</organism>
<sequence length="258" mass="27176">MSANPIFQGQVAIVTGAGQGIGYEICRQLVQQGAQVLLNDVDAALAQQAAHNIDSTGKVCIGIGGNVAEIAFIQQLVQTAVDRFGRLDIAIGNAGITLFGDFFTYPETDFYKVLQVNLGGNFFLAQAAAKQMKQQGGGGAILFTSSVTGHQAHKHLAVYGMTKAALEMLAKSLVVELSAFGININAIAPGATLTERTTSEADYEKIWSRLTPMGRPATTADIAHAALFLVSPHAKHITGQSLVIDGGWTSVSPSPYDE</sequence>
<dbReference type="InterPro" id="IPR036291">
    <property type="entry name" value="NAD(P)-bd_dom_sf"/>
</dbReference>
<dbReference type="InterPro" id="IPR002347">
    <property type="entry name" value="SDR_fam"/>
</dbReference>
<dbReference type="SUPFAM" id="SSF51735">
    <property type="entry name" value="NAD(P)-binding Rossmann-fold domains"/>
    <property type="match status" value="1"/>
</dbReference>
<dbReference type="STRING" id="573321.SAMN04488505_103434"/>
<dbReference type="PRINTS" id="PR00081">
    <property type="entry name" value="GDHRDH"/>
</dbReference>
<gene>
    <name evidence="3" type="ORF">SAMN04488505_103434</name>
</gene>
<dbReference type="PRINTS" id="PR00080">
    <property type="entry name" value="SDRFAMILY"/>
</dbReference>
<dbReference type="Proteomes" id="UP000198984">
    <property type="component" value="Unassembled WGS sequence"/>
</dbReference>
<dbReference type="RefSeq" id="WP_089913212.1">
    <property type="nucleotide sequence ID" value="NZ_FOBB01000003.1"/>
</dbReference>
<dbReference type="FunFam" id="3.40.50.720:FF:000084">
    <property type="entry name" value="Short-chain dehydrogenase reductase"/>
    <property type="match status" value="1"/>
</dbReference>
<dbReference type="PANTHER" id="PTHR42760">
    <property type="entry name" value="SHORT-CHAIN DEHYDROGENASES/REDUCTASES FAMILY MEMBER"/>
    <property type="match status" value="1"/>
</dbReference>
<accession>A0A1H7VT07</accession>
<dbReference type="GO" id="GO:0016616">
    <property type="term" value="F:oxidoreductase activity, acting on the CH-OH group of donors, NAD or NADP as acceptor"/>
    <property type="evidence" value="ECO:0007669"/>
    <property type="project" value="TreeGrafter"/>
</dbReference>
<keyword evidence="4" id="KW-1185">Reference proteome</keyword>
<comment type="similarity">
    <text evidence="1">Belongs to the short-chain dehydrogenases/reductases (SDR) family.</text>
</comment>
<dbReference type="NCBIfam" id="NF005559">
    <property type="entry name" value="PRK07231.1"/>
    <property type="match status" value="1"/>
</dbReference>
<dbReference type="EMBL" id="FOBB01000003">
    <property type="protein sequence ID" value="SEM12356.1"/>
    <property type="molecule type" value="Genomic_DNA"/>
</dbReference>
<evidence type="ECO:0000313" key="3">
    <source>
        <dbReference type="EMBL" id="SEM12356.1"/>
    </source>
</evidence>
<dbReference type="Pfam" id="PF13561">
    <property type="entry name" value="adh_short_C2"/>
    <property type="match status" value="1"/>
</dbReference>
<dbReference type="PANTHER" id="PTHR42760:SF133">
    <property type="entry name" value="3-OXOACYL-[ACYL-CARRIER-PROTEIN] REDUCTASE"/>
    <property type="match status" value="1"/>
</dbReference>
<evidence type="ECO:0000256" key="1">
    <source>
        <dbReference type="ARBA" id="ARBA00006484"/>
    </source>
</evidence>
<name>A0A1H7VT07_9BACT</name>
<reference evidence="3 4" key="1">
    <citation type="submission" date="2016-10" db="EMBL/GenBank/DDBJ databases">
        <authorList>
            <person name="de Groot N.N."/>
        </authorList>
    </citation>
    <scope>NUCLEOTIDE SEQUENCE [LARGE SCALE GENOMIC DNA]</scope>
    <source>
        <strain evidence="3 4">DSM 21039</strain>
    </source>
</reference>
<dbReference type="Gene3D" id="3.40.50.720">
    <property type="entry name" value="NAD(P)-binding Rossmann-like Domain"/>
    <property type="match status" value="1"/>
</dbReference>
<dbReference type="CDD" id="cd05233">
    <property type="entry name" value="SDR_c"/>
    <property type="match status" value="1"/>
</dbReference>
<keyword evidence="2" id="KW-0560">Oxidoreductase</keyword>